<dbReference type="PROSITE" id="PS51462">
    <property type="entry name" value="NUDIX"/>
    <property type="match status" value="1"/>
</dbReference>
<proteinExistence type="inferred from homology"/>
<evidence type="ECO:0000256" key="5">
    <source>
        <dbReference type="ARBA" id="ARBA00022723"/>
    </source>
</evidence>
<evidence type="ECO:0000256" key="3">
    <source>
        <dbReference type="ARBA" id="ARBA00022457"/>
    </source>
</evidence>
<gene>
    <name evidence="13" type="ORF">QJ043_01110</name>
</gene>
<keyword evidence="5" id="KW-0479">Metal-binding</keyword>
<feature type="domain" description="Nudix hydrolase" evidence="12">
    <location>
        <begin position="2"/>
        <end position="130"/>
    </location>
</feature>
<evidence type="ECO:0000256" key="6">
    <source>
        <dbReference type="ARBA" id="ARBA00022763"/>
    </source>
</evidence>
<evidence type="ECO:0000313" key="14">
    <source>
        <dbReference type="Proteomes" id="UP001431693"/>
    </source>
</evidence>
<dbReference type="RefSeq" id="WP_283712328.1">
    <property type="nucleotide sequence ID" value="NZ_JASJEW010000001.1"/>
</dbReference>
<evidence type="ECO:0000256" key="4">
    <source>
        <dbReference type="ARBA" id="ARBA00022705"/>
    </source>
</evidence>
<keyword evidence="14" id="KW-1185">Reference proteome</keyword>
<dbReference type="EC" id="3.6.1.55" evidence="11"/>
<dbReference type="InterPro" id="IPR015797">
    <property type="entry name" value="NUDIX_hydrolase-like_dom_sf"/>
</dbReference>
<reference evidence="13" key="1">
    <citation type="submission" date="2023-05" db="EMBL/GenBank/DDBJ databases">
        <title>[olsenella] sp. nov., isolated from a pig farm feces dump.</title>
        <authorList>
            <person name="Chang Y.-H."/>
        </authorList>
    </citation>
    <scope>NUCLEOTIDE SEQUENCE</scope>
    <source>
        <strain evidence="13">YH-ols2217</strain>
    </source>
</reference>
<keyword evidence="4" id="KW-0235">DNA replication</keyword>
<comment type="similarity">
    <text evidence="2">Belongs to the Nudix hydrolase family.</text>
</comment>
<dbReference type="InterPro" id="IPR000086">
    <property type="entry name" value="NUDIX_hydrolase_dom"/>
</dbReference>
<dbReference type="CDD" id="cd03425">
    <property type="entry name" value="NUDIX_MutT_NudA_like"/>
    <property type="match status" value="1"/>
</dbReference>
<evidence type="ECO:0000256" key="10">
    <source>
        <dbReference type="ARBA" id="ARBA00035861"/>
    </source>
</evidence>
<protein>
    <recommendedName>
        <fullName evidence="11">8-oxo-dGTP diphosphatase</fullName>
        <ecNumber evidence="11">3.6.1.55</ecNumber>
    </recommendedName>
</protein>
<dbReference type="SUPFAM" id="SSF55811">
    <property type="entry name" value="Nudix"/>
    <property type="match status" value="1"/>
</dbReference>
<dbReference type="GO" id="GO:0016787">
    <property type="term" value="F:hydrolase activity"/>
    <property type="evidence" value="ECO:0007669"/>
    <property type="project" value="UniProtKB-KW"/>
</dbReference>
<keyword evidence="8" id="KW-0460">Magnesium</keyword>
<comment type="caution">
    <text evidence="13">The sequence shown here is derived from an EMBL/GenBank/DDBJ whole genome shotgun (WGS) entry which is preliminary data.</text>
</comment>
<evidence type="ECO:0000256" key="9">
    <source>
        <dbReference type="ARBA" id="ARBA00023204"/>
    </source>
</evidence>
<organism evidence="13 14">
    <name type="scientific">Kribbibacterium absianum</name>
    <dbReference type="NCBI Taxonomy" id="3044210"/>
    <lineage>
        <taxon>Bacteria</taxon>
        <taxon>Bacillati</taxon>
        <taxon>Actinomycetota</taxon>
        <taxon>Coriobacteriia</taxon>
        <taxon>Coriobacteriales</taxon>
        <taxon>Kribbibacteriaceae</taxon>
        <taxon>Kribbibacterium</taxon>
    </lineage>
</organism>
<evidence type="ECO:0000313" key="13">
    <source>
        <dbReference type="EMBL" id="MDJ1128687.1"/>
    </source>
</evidence>
<dbReference type="EMBL" id="JASJEX010000001">
    <property type="protein sequence ID" value="MDJ1128687.1"/>
    <property type="molecule type" value="Genomic_DNA"/>
</dbReference>
<keyword evidence="6" id="KW-0227">DNA damage</keyword>
<evidence type="ECO:0000256" key="7">
    <source>
        <dbReference type="ARBA" id="ARBA00022801"/>
    </source>
</evidence>
<evidence type="ECO:0000259" key="12">
    <source>
        <dbReference type="PROSITE" id="PS51462"/>
    </source>
</evidence>
<dbReference type="InterPro" id="IPR047127">
    <property type="entry name" value="MutT-like"/>
</dbReference>
<comment type="cofactor">
    <cofactor evidence="1">
        <name>Mg(2+)</name>
        <dbReference type="ChEBI" id="CHEBI:18420"/>
    </cofactor>
</comment>
<evidence type="ECO:0000256" key="2">
    <source>
        <dbReference type="ARBA" id="ARBA00005582"/>
    </source>
</evidence>
<dbReference type="Gene3D" id="3.90.79.10">
    <property type="entry name" value="Nucleoside Triphosphate Pyrophosphohydrolase"/>
    <property type="match status" value="1"/>
</dbReference>
<keyword evidence="3" id="KW-0515">Mutator protein</keyword>
<dbReference type="PANTHER" id="PTHR47707:SF1">
    <property type="entry name" value="NUDIX HYDROLASE FAMILY PROTEIN"/>
    <property type="match status" value="1"/>
</dbReference>
<keyword evidence="7 13" id="KW-0378">Hydrolase</keyword>
<evidence type="ECO:0000256" key="11">
    <source>
        <dbReference type="ARBA" id="ARBA00038905"/>
    </source>
</evidence>
<sequence>MGTVHVAAALIVAEGAVLAARRRKPAYDGRFVGRWELPGGKVEEGESPEDACRRELREELKVDLAELWPLETVDFDYDDFHLTMDVFVGRLAEGVEPQNIEHQELRWVRRDELTDLAWLPADVTLMHQLQDRWPEMMAAAEPAS</sequence>
<name>A0ABT6ZI11_9ACTN</name>
<dbReference type="Proteomes" id="UP001431693">
    <property type="component" value="Unassembled WGS sequence"/>
</dbReference>
<evidence type="ECO:0000256" key="1">
    <source>
        <dbReference type="ARBA" id="ARBA00001946"/>
    </source>
</evidence>
<dbReference type="PANTHER" id="PTHR47707">
    <property type="entry name" value="8-OXO-DGTP DIPHOSPHATASE"/>
    <property type="match status" value="1"/>
</dbReference>
<comment type="catalytic activity">
    <reaction evidence="10">
        <text>8-oxo-dGTP + H2O = 8-oxo-dGMP + diphosphate + H(+)</text>
        <dbReference type="Rhea" id="RHEA:31575"/>
        <dbReference type="ChEBI" id="CHEBI:15377"/>
        <dbReference type="ChEBI" id="CHEBI:15378"/>
        <dbReference type="ChEBI" id="CHEBI:33019"/>
        <dbReference type="ChEBI" id="CHEBI:63224"/>
        <dbReference type="ChEBI" id="CHEBI:77896"/>
        <dbReference type="EC" id="3.6.1.55"/>
    </reaction>
</comment>
<evidence type="ECO:0000256" key="8">
    <source>
        <dbReference type="ARBA" id="ARBA00022842"/>
    </source>
</evidence>
<accession>A0ABT6ZI11</accession>
<dbReference type="Pfam" id="PF00293">
    <property type="entry name" value="NUDIX"/>
    <property type="match status" value="1"/>
</dbReference>
<dbReference type="PRINTS" id="PR00502">
    <property type="entry name" value="NUDIXFAMILY"/>
</dbReference>
<keyword evidence="9" id="KW-0234">DNA repair</keyword>
<dbReference type="InterPro" id="IPR020476">
    <property type="entry name" value="Nudix_hydrolase"/>
</dbReference>